<feature type="transmembrane region" description="Helical" evidence="5">
    <location>
        <begin position="287"/>
        <end position="307"/>
    </location>
</feature>
<feature type="transmembrane region" description="Helical" evidence="5">
    <location>
        <begin position="371"/>
        <end position="394"/>
    </location>
</feature>
<organism evidence="7 8">
    <name type="scientific">Eiseniibacteriota bacterium</name>
    <dbReference type="NCBI Taxonomy" id="2212470"/>
    <lineage>
        <taxon>Bacteria</taxon>
        <taxon>Candidatus Eiseniibacteriota</taxon>
    </lineage>
</organism>
<accession>A0A538THP8</accession>
<evidence type="ECO:0000256" key="5">
    <source>
        <dbReference type="SAM" id="Phobius"/>
    </source>
</evidence>
<dbReference type="PANTHER" id="PTHR23526">
    <property type="entry name" value="INTEGRAL MEMBRANE TRANSPORT PROTEIN-RELATED"/>
    <property type="match status" value="1"/>
</dbReference>
<dbReference type="InterPro" id="IPR052528">
    <property type="entry name" value="Sugar_transport-like"/>
</dbReference>
<dbReference type="InterPro" id="IPR011701">
    <property type="entry name" value="MFS"/>
</dbReference>
<feature type="transmembrane region" description="Helical" evidence="5">
    <location>
        <begin position="249"/>
        <end position="275"/>
    </location>
</feature>
<dbReference type="EMBL" id="VBOZ01000033">
    <property type="protein sequence ID" value="TMQ63144.1"/>
    <property type="molecule type" value="Genomic_DNA"/>
</dbReference>
<feature type="region of interest" description="Disordered" evidence="4">
    <location>
        <begin position="1"/>
        <end position="31"/>
    </location>
</feature>
<dbReference type="Gene3D" id="1.20.1250.20">
    <property type="entry name" value="MFS general substrate transporter like domains"/>
    <property type="match status" value="1"/>
</dbReference>
<name>A0A538THP8_UNCEI</name>
<dbReference type="SUPFAM" id="SSF103473">
    <property type="entry name" value="MFS general substrate transporter"/>
    <property type="match status" value="1"/>
</dbReference>
<gene>
    <name evidence="7" type="ORF">E6K79_10900</name>
</gene>
<dbReference type="PANTHER" id="PTHR23526:SF2">
    <property type="entry name" value="MAJOR FACILITATOR SUPERFAMILY (MFS) PROFILE DOMAIN-CONTAINING PROTEIN"/>
    <property type="match status" value="1"/>
</dbReference>
<dbReference type="Proteomes" id="UP000317691">
    <property type="component" value="Unassembled WGS sequence"/>
</dbReference>
<feature type="transmembrane region" description="Helical" evidence="5">
    <location>
        <begin position="71"/>
        <end position="94"/>
    </location>
</feature>
<feature type="transmembrane region" description="Helical" evidence="5">
    <location>
        <begin position="164"/>
        <end position="185"/>
    </location>
</feature>
<feature type="domain" description="Major facilitator superfamily (MFS) profile" evidence="6">
    <location>
        <begin position="37"/>
        <end position="425"/>
    </location>
</feature>
<feature type="transmembrane region" description="Helical" evidence="5">
    <location>
        <begin position="106"/>
        <end position="124"/>
    </location>
</feature>
<keyword evidence="3 5" id="KW-0472">Membrane</keyword>
<feature type="transmembrane region" description="Helical" evidence="5">
    <location>
        <begin position="197"/>
        <end position="217"/>
    </location>
</feature>
<feature type="transmembrane region" description="Helical" evidence="5">
    <location>
        <begin position="40"/>
        <end position="59"/>
    </location>
</feature>
<evidence type="ECO:0000313" key="8">
    <source>
        <dbReference type="Proteomes" id="UP000317691"/>
    </source>
</evidence>
<evidence type="ECO:0000313" key="7">
    <source>
        <dbReference type="EMBL" id="TMQ63144.1"/>
    </source>
</evidence>
<comment type="caution">
    <text evidence="7">The sequence shown here is derived from an EMBL/GenBank/DDBJ whole genome shotgun (WGS) entry which is preliminary data.</text>
</comment>
<reference evidence="7 8" key="1">
    <citation type="journal article" date="2019" name="Nat. Microbiol.">
        <title>Mediterranean grassland soil C-N compound turnover is dependent on rainfall and depth, and is mediated by genomically divergent microorganisms.</title>
        <authorList>
            <person name="Diamond S."/>
            <person name="Andeer P.F."/>
            <person name="Li Z."/>
            <person name="Crits-Christoph A."/>
            <person name="Burstein D."/>
            <person name="Anantharaman K."/>
            <person name="Lane K.R."/>
            <person name="Thomas B.C."/>
            <person name="Pan C."/>
            <person name="Northen T.R."/>
            <person name="Banfield J.F."/>
        </authorList>
    </citation>
    <scope>NUCLEOTIDE SEQUENCE [LARGE SCALE GENOMIC DNA]</scope>
    <source>
        <strain evidence="7">WS_9</strain>
    </source>
</reference>
<evidence type="ECO:0000259" key="6">
    <source>
        <dbReference type="PROSITE" id="PS50850"/>
    </source>
</evidence>
<feature type="transmembrane region" description="Helical" evidence="5">
    <location>
        <begin position="130"/>
        <end position="152"/>
    </location>
</feature>
<evidence type="ECO:0000256" key="2">
    <source>
        <dbReference type="ARBA" id="ARBA00022989"/>
    </source>
</evidence>
<sequence>MRSGQTVRKASGPRAPQSNTTKRRKRSPEMVLSASPMPPLILAAALLEGLSLTLIQGYLPLYVRRALDGSSYVTVALLVAVPALGTMVASNLWGGLSDVTGRLKPMILVGIFGYAAAAGLIPAFHQGFGIMAYVGAASLCYGTLAPSLKTYVTLWRSDRKEQSIAYVLMAQSAGWCLGSFGGGWLLEGGIESGMRAALWTCAALLAAHGLLCAVALPDQRREALAPKGRRGWLAGLAQDLASLYENPRLLSLCFLAFLFVSGNYAAWGFFSVYMFERLGADIRTIRYALAASSVLGVVSFLYVGPLIRRFGGQLVLAVGVTLYVGMYMGMALTRDPAVFGAFYALPLFSLVNVSANALASEYSMAAQRGGGLGVLNGTYALATIVGPVTAGLLADRFGLGAIPWLSFTFLLSSVPIAWLQVAATRRRRAESEEMRVDAG</sequence>
<evidence type="ECO:0000256" key="4">
    <source>
        <dbReference type="SAM" id="MobiDB-lite"/>
    </source>
</evidence>
<dbReference type="InterPro" id="IPR020846">
    <property type="entry name" value="MFS_dom"/>
</dbReference>
<dbReference type="Pfam" id="PF07690">
    <property type="entry name" value="MFS_1"/>
    <property type="match status" value="1"/>
</dbReference>
<dbReference type="GO" id="GO:0022857">
    <property type="term" value="F:transmembrane transporter activity"/>
    <property type="evidence" value="ECO:0007669"/>
    <property type="project" value="InterPro"/>
</dbReference>
<evidence type="ECO:0000256" key="1">
    <source>
        <dbReference type="ARBA" id="ARBA00022692"/>
    </source>
</evidence>
<feature type="transmembrane region" description="Helical" evidence="5">
    <location>
        <begin position="400"/>
        <end position="419"/>
    </location>
</feature>
<dbReference type="AlphaFoldDB" id="A0A538THP8"/>
<keyword evidence="1 5" id="KW-0812">Transmembrane</keyword>
<dbReference type="InterPro" id="IPR036259">
    <property type="entry name" value="MFS_trans_sf"/>
</dbReference>
<proteinExistence type="predicted"/>
<dbReference type="PROSITE" id="PS50850">
    <property type="entry name" value="MFS"/>
    <property type="match status" value="1"/>
</dbReference>
<protein>
    <submittedName>
        <fullName evidence="7">MFS transporter</fullName>
    </submittedName>
</protein>
<evidence type="ECO:0000256" key="3">
    <source>
        <dbReference type="ARBA" id="ARBA00023136"/>
    </source>
</evidence>
<keyword evidence="2 5" id="KW-1133">Transmembrane helix</keyword>
<feature type="transmembrane region" description="Helical" evidence="5">
    <location>
        <begin position="338"/>
        <end position="359"/>
    </location>
</feature>
<feature type="transmembrane region" description="Helical" evidence="5">
    <location>
        <begin position="314"/>
        <end position="332"/>
    </location>
</feature>